<gene>
    <name evidence="2" type="ORF">CYNAS_LOCUS8596</name>
</gene>
<dbReference type="AlphaFoldDB" id="A0AA36M341"/>
<evidence type="ECO:0000256" key="1">
    <source>
        <dbReference type="SAM" id="SignalP"/>
    </source>
</evidence>
<reference evidence="2" key="1">
    <citation type="submission" date="2023-07" db="EMBL/GenBank/DDBJ databases">
        <authorList>
            <consortium name="CYATHOMIX"/>
        </authorList>
    </citation>
    <scope>NUCLEOTIDE SEQUENCE</scope>
    <source>
        <strain evidence="2">N/A</strain>
    </source>
</reference>
<sequence>MFRLLLLALLCQIPAYSGFPYWLQTRVEVTVMDKYTSLYNYEIQDLFNDYGKRHGISSSDMHVHRTKNCNESYNTTRNL</sequence>
<feature type="signal peptide" evidence="1">
    <location>
        <begin position="1"/>
        <end position="18"/>
    </location>
</feature>
<proteinExistence type="predicted"/>
<evidence type="ECO:0000313" key="2">
    <source>
        <dbReference type="EMBL" id="CAJ0596613.1"/>
    </source>
</evidence>
<protein>
    <submittedName>
        <fullName evidence="2">Uncharacterized protein</fullName>
    </submittedName>
</protein>
<keyword evidence="1" id="KW-0732">Signal</keyword>
<keyword evidence="3" id="KW-1185">Reference proteome</keyword>
<organism evidence="2 3">
    <name type="scientific">Cylicocyclus nassatus</name>
    <name type="common">Nematode worm</name>
    <dbReference type="NCBI Taxonomy" id="53992"/>
    <lineage>
        <taxon>Eukaryota</taxon>
        <taxon>Metazoa</taxon>
        <taxon>Ecdysozoa</taxon>
        <taxon>Nematoda</taxon>
        <taxon>Chromadorea</taxon>
        <taxon>Rhabditida</taxon>
        <taxon>Rhabditina</taxon>
        <taxon>Rhabditomorpha</taxon>
        <taxon>Strongyloidea</taxon>
        <taxon>Strongylidae</taxon>
        <taxon>Cylicocyclus</taxon>
    </lineage>
</organism>
<feature type="chain" id="PRO_5041257438" evidence="1">
    <location>
        <begin position="19"/>
        <end position="79"/>
    </location>
</feature>
<name>A0AA36M341_CYLNA</name>
<dbReference type="Proteomes" id="UP001176961">
    <property type="component" value="Unassembled WGS sequence"/>
</dbReference>
<evidence type="ECO:0000313" key="3">
    <source>
        <dbReference type="Proteomes" id="UP001176961"/>
    </source>
</evidence>
<dbReference type="EMBL" id="CATQJL010000223">
    <property type="protein sequence ID" value="CAJ0596613.1"/>
    <property type="molecule type" value="Genomic_DNA"/>
</dbReference>
<comment type="caution">
    <text evidence="2">The sequence shown here is derived from an EMBL/GenBank/DDBJ whole genome shotgun (WGS) entry which is preliminary data.</text>
</comment>
<accession>A0AA36M341</accession>